<accession>A0A165ASY8</accession>
<feature type="non-terminal residue" evidence="1">
    <location>
        <position position="53"/>
    </location>
</feature>
<organism evidence="1 2">
    <name type="scientific">Exidia glandulosa HHB12029</name>
    <dbReference type="NCBI Taxonomy" id="1314781"/>
    <lineage>
        <taxon>Eukaryota</taxon>
        <taxon>Fungi</taxon>
        <taxon>Dikarya</taxon>
        <taxon>Basidiomycota</taxon>
        <taxon>Agaricomycotina</taxon>
        <taxon>Agaricomycetes</taxon>
        <taxon>Auriculariales</taxon>
        <taxon>Exidiaceae</taxon>
        <taxon>Exidia</taxon>
    </lineage>
</organism>
<protein>
    <recommendedName>
        <fullName evidence="3">Integrase zinc-binding domain-containing protein</fullName>
    </recommendedName>
</protein>
<keyword evidence="2" id="KW-1185">Reference proteome</keyword>
<dbReference type="InParanoid" id="A0A165ASY8"/>
<sequence length="53" mass="5779">MVPDIRHYCQTCSLCALNRTSTQAPMGKLKTLPVPTHPWQSIGIDFVGPLPAS</sequence>
<evidence type="ECO:0000313" key="1">
    <source>
        <dbReference type="EMBL" id="KZV79372.1"/>
    </source>
</evidence>
<evidence type="ECO:0000313" key="2">
    <source>
        <dbReference type="Proteomes" id="UP000077266"/>
    </source>
</evidence>
<dbReference type="Proteomes" id="UP000077266">
    <property type="component" value="Unassembled WGS sequence"/>
</dbReference>
<reference evidence="1 2" key="1">
    <citation type="journal article" date="2016" name="Mol. Biol. Evol.">
        <title>Comparative Genomics of Early-Diverging Mushroom-Forming Fungi Provides Insights into the Origins of Lignocellulose Decay Capabilities.</title>
        <authorList>
            <person name="Nagy L.G."/>
            <person name="Riley R."/>
            <person name="Tritt A."/>
            <person name="Adam C."/>
            <person name="Daum C."/>
            <person name="Floudas D."/>
            <person name="Sun H."/>
            <person name="Yadav J.S."/>
            <person name="Pangilinan J."/>
            <person name="Larsson K.H."/>
            <person name="Matsuura K."/>
            <person name="Barry K."/>
            <person name="Labutti K."/>
            <person name="Kuo R."/>
            <person name="Ohm R.A."/>
            <person name="Bhattacharya S.S."/>
            <person name="Shirouzu T."/>
            <person name="Yoshinaga Y."/>
            <person name="Martin F.M."/>
            <person name="Grigoriev I.V."/>
            <person name="Hibbett D.S."/>
        </authorList>
    </citation>
    <scope>NUCLEOTIDE SEQUENCE [LARGE SCALE GENOMIC DNA]</scope>
    <source>
        <strain evidence="1 2">HHB12029</strain>
    </source>
</reference>
<name>A0A165ASY8_EXIGL</name>
<gene>
    <name evidence="1" type="ORF">EXIGLDRAFT_632173</name>
</gene>
<proteinExistence type="predicted"/>
<dbReference type="OrthoDB" id="3256826at2759"/>
<dbReference type="EMBL" id="KV426630">
    <property type="protein sequence ID" value="KZV79372.1"/>
    <property type="molecule type" value="Genomic_DNA"/>
</dbReference>
<dbReference type="AlphaFoldDB" id="A0A165ASY8"/>
<dbReference type="STRING" id="1314781.A0A165ASY8"/>
<evidence type="ECO:0008006" key="3">
    <source>
        <dbReference type="Google" id="ProtNLM"/>
    </source>
</evidence>